<dbReference type="PANTHER" id="PTHR14969">
    <property type="entry name" value="SPHINGOSINE-1-PHOSPHATE PHOSPHOHYDROLASE"/>
    <property type="match status" value="1"/>
</dbReference>
<feature type="transmembrane region" description="Helical" evidence="1">
    <location>
        <begin position="27"/>
        <end position="49"/>
    </location>
</feature>
<keyword evidence="4" id="KW-1185">Reference proteome</keyword>
<dbReference type="OrthoDB" id="9789113at2"/>
<keyword evidence="1" id="KW-1133">Transmembrane helix</keyword>
<dbReference type="AlphaFoldDB" id="A0A1H6Z6U5"/>
<feature type="transmembrane region" description="Helical" evidence="1">
    <location>
        <begin position="135"/>
        <end position="154"/>
    </location>
</feature>
<dbReference type="SMART" id="SM00014">
    <property type="entry name" value="acidPPc"/>
    <property type="match status" value="1"/>
</dbReference>
<feature type="domain" description="Phosphatidic acid phosphatase type 2/haloperoxidase" evidence="2">
    <location>
        <begin position="60"/>
        <end position="175"/>
    </location>
</feature>
<dbReference type="InterPro" id="IPR000326">
    <property type="entry name" value="PAP2/HPO"/>
</dbReference>
<keyword evidence="1" id="KW-0812">Transmembrane</keyword>
<dbReference type="Pfam" id="PF01569">
    <property type="entry name" value="PAP2"/>
    <property type="match status" value="1"/>
</dbReference>
<accession>A0A1H6Z6U5</accession>
<dbReference type="RefSeq" id="WP_092175003.1">
    <property type="nucleotide sequence ID" value="NZ_FNZH01000004.1"/>
</dbReference>
<evidence type="ECO:0000313" key="3">
    <source>
        <dbReference type="EMBL" id="SEJ45270.1"/>
    </source>
</evidence>
<evidence type="ECO:0000256" key="1">
    <source>
        <dbReference type="SAM" id="Phobius"/>
    </source>
</evidence>
<dbReference type="Proteomes" id="UP000199403">
    <property type="component" value="Unassembled WGS sequence"/>
</dbReference>
<dbReference type="EMBL" id="FNZH01000004">
    <property type="protein sequence ID" value="SEJ45270.1"/>
    <property type="molecule type" value="Genomic_DNA"/>
</dbReference>
<dbReference type="STRING" id="1416801.SAMN05192553_10420"/>
<keyword evidence="1" id="KW-0472">Membrane</keyword>
<feature type="transmembrane region" description="Helical" evidence="1">
    <location>
        <begin position="160"/>
        <end position="182"/>
    </location>
</feature>
<proteinExistence type="predicted"/>
<name>A0A1H6Z6U5_9BACT</name>
<gene>
    <name evidence="3" type="ORF">SAMN05192553_10420</name>
</gene>
<sequence length="192" mass="22047">MIHLIQQWDEAFFLFLNGQHAPWLDPIMLALTGKYIWVPLYLYLLYLIIRRYPKEWVGYVVGLILTVVLADQLTSGIMKPFFERLRPCHDPRWDELIRNYAGCGGRYGFASSHAANTFALAAFMQQVGKKRMRGVGWLFVWAALVSYTRIYLGVHYPLDVLVGAAVGVLLAWLVWWATLLGVKVWQTRAGRG</sequence>
<evidence type="ECO:0000313" key="4">
    <source>
        <dbReference type="Proteomes" id="UP000199403"/>
    </source>
</evidence>
<organism evidence="3 4">
    <name type="scientific">Cyclobacterium xiamenense</name>
    <dbReference type="NCBI Taxonomy" id="1297121"/>
    <lineage>
        <taxon>Bacteria</taxon>
        <taxon>Pseudomonadati</taxon>
        <taxon>Bacteroidota</taxon>
        <taxon>Cytophagia</taxon>
        <taxon>Cytophagales</taxon>
        <taxon>Cyclobacteriaceae</taxon>
        <taxon>Cyclobacterium</taxon>
    </lineage>
</organism>
<dbReference type="PANTHER" id="PTHR14969:SF13">
    <property type="entry name" value="AT30094P"/>
    <property type="match status" value="1"/>
</dbReference>
<evidence type="ECO:0000259" key="2">
    <source>
        <dbReference type="SMART" id="SM00014"/>
    </source>
</evidence>
<protein>
    <submittedName>
        <fullName evidence="3">Undecaprenyl-diphosphatase</fullName>
    </submittedName>
</protein>
<dbReference type="SUPFAM" id="SSF48317">
    <property type="entry name" value="Acid phosphatase/Vanadium-dependent haloperoxidase"/>
    <property type="match status" value="1"/>
</dbReference>
<dbReference type="InterPro" id="IPR036938">
    <property type="entry name" value="PAP2/HPO_sf"/>
</dbReference>
<reference evidence="4" key="1">
    <citation type="submission" date="2016-10" db="EMBL/GenBank/DDBJ databases">
        <authorList>
            <person name="Varghese N."/>
            <person name="Submissions S."/>
        </authorList>
    </citation>
    <scope>NUCLEOTIDE SEQUENCE [LARGE SCALE GENOMIC DNA]</scope>
    <source>
        <strain evidence="4">IBRC-M 10761</strain>
    </source>
</reference>
<dbReference type="Gene3D" id="1.20.144.10">
    <property type="entry name" value="Phosphatidic acid phosphatase type 2/haloperoxidase"/>
    <property type="match status" value="1"/>
</dbReference>